<accession>A0AAN9MVN4</accession>
<reference evidence="2 3" key="1">
    <citation type="submission" date="2024-01" db="EMBL/GenBank/DDBJ databases">
        <title>The genomes of 5 underutilized Papilionoideae crops provide insights into root nodulation and disease resistanc.</title>
        <authorList>
            <person name="Jiang F."/>
        </authorList>
    </citation>
    <scope>NUCLEOTIDE SEQUENCE [LARGE SCALE GENOMIC DNA]</scope>
    <source>
        <strain evidence="2">LVBAO_FW01</strain>
        <tissue evidence="2">Leaves</tissue>
    </source>
</reference>
<evidence type="ECO:0000313" key="2">
    <source>
        <dbReference type="EMBL" id="KAK7360761.1"/>
    </source>
</evidence>
<gene>
    <name evidence="2" type="ORF">VNO77_02773</name>
</gene>
<dbReference type="EMBL" id="JAYMYQ010000001">
    <property type="protein sequence ID" value="KAK7360761.1"/>
    <property type="molecule type" value="Genomic_DNA"/>
</dbReference>
<dbReference type="AlphaFoldDB" id="A0AAN9MVN4"/>
<sequence length="136" mass="15040">MRGAPRPTTSMTWSCNERANESFSCGARKKALTQWVVISWWQRNDDFTPGLVPSLPTGVPSYTARSQYTKGAQPNNKNPNVSWLVESNSVHASHAEVADFTSLEFVLARPPKTLKGSTTKSPSSFSTDHEISLARR</sequence>
<proteinExistence type="predicted"/>
<feature type="compositionally biased region" description="Polar residues" evidence="1">
    <location>
        <begin position="115"/>
        <end position="126"/>
    </location>
</feature>
<name>A0AAN9MVN4_CANGL</name>
<keyword evidence="3" id="KW-1185">Reference proteome</keyword>
<evidence type="ECO:0000256" key="1">
    <source>
        <dbReference type="SAM" id="MobiDB-lite"/>
    </source>
</evidence>
<feature type="region of interest" description="Disordered" evidence="1">
    <location>
        <begin position="112"/>
        <end position="136"/>
    </location>
</feature>
<feature type="compositionally biased region" description="Basic and acidic residues" evidence="1">
    <location>
        <begin position="127"/>
        <end position="136"/>
    </location>
</feature>
<evidence type="ECO:0000313" key="3">
    <source>
        <dbReference type="Proteomes" id="UP001367508"/>
    </source>
</evidence>
<organism evidence="2 3">
    <name type="scientific">Canavalia gladiata</name>
    <name type="common">Sword bean</name>
    <name type="synonym">Dolichos gladiatus</name>
    <dbReference type="NCBI Taxonomy" id="3824"/>
    <lineage>
        <taxon>Eukaryota</taxon>
        <taxon>Viridiplantae</taxon>
        <taxon>Streptophyta</taxon>
        <taxon>Embryophyta</taxon>
        <taxon>Tracheophyta</taxon>
        <taxon>Spermatophyta</taxon>
        <taxon>Magnoliopsida</taxon>
        <taxon>eudicotyledons</taxon>
        <taxon>Gunneridae</taxon>
        <taxon>Pentapetalae</taxon>
        <taxon>rosids</taxon>
        <taxon>fabids</taxon>
        <taxon>Fabales</taxon>
        <taxon>Fabaceae</taxon>
        <taxon>Papilionoideae</taxon>
        <taxon>50 kb inversion clade</taxon>
        <taxon>NPAAA clade</taxon>
        <taxon>indigoferoid/millettioid clade</taxon>
        <taxon>Phaseoleae</taxon>
        <taxon>Canavalia</taxon>
    </lineage>
</organism>
<protein>
    <submittedName>
        <fullName evidence="2">Uncharacterized protein</fullName>
    </submittedName>
</protein>
<comment type="caution">
    <text evidence="2">The sequence shown here is derived from an EMBL/GenBank/DDBJ whole genome shotgun (WGS) entry which is preliminary data.</text>
</comment>
<dbReference type="Proteomes" id="UP001367508">
    <property type="component" value="Unassembled WGS sequence"/>
</dbReference>